<dbReference type="CDD" id="cd03791">
    <property type="entry name" value="GT5_Glycogen_synthase_DULL1-like"/>
    <property type="match status" value="1"/>
</dbReference>
<gene>
    <name evidence="8" type="primary">glgA</name>
    <name evidence="11" type="ORF">FUA24_12825</name>
</gene>
<dbReference type="Proteomes" id="UP000323930">
    <property type="component" value="Unassembled WGS sequence"/>
</dbReference>
<evidence type="ECO:0000256" key="4">
    <source>
        <dbReference type="ARBA" id="ARBA00010281"/>
    </source>
</evidence>
<keyword evidence="12" id="KW-1185">Reference proteome</keyword>
<dbReference type="Pfam" id="PF00534">
    <property type="entry name" value="Glycos_transf_1"/>
    <property type="match status" value="1"/>
</dbReference>
<name>A0A5D0HS79_9FLAO</name>
<comment type="similarity">
    <text evidence="4 8">Belongs to the glycosyltransferase 1 family. Bacterial/plant glycogen synthase subfamily.</text>
</comment>
<comment type="catalytic activity">
    <reaction evidence="1 8">
        <text>[(1-&gt;4)-alpha-D-glucosyl](n) + ADP-alpha-D-glucose = [(1-&gt;4)-alpha-D-glucosyl](n+1) + ADP + H(+)</text>
        <dbReference type="Rhea" id="RHEA:18189"/>
        <dbReference type="Rhea" id="RHEA-COMP:9584"/>
        <dbReference type="Rhea" id="RHEA-COMP:9587"/>
        <dbReference type="ChEBI" id="CHEBI:15378"/>
        <dbReference type="ChEBI" id="CHEBI:15444"/>
        <dbReference type="ChEBI" id="CHEBI:57498"/>
        <dbReference type="ChEBI" id="CHEBI:456216"/>
        <dbReference type="EC" id="2.4.1.21"/>
    </reaction>
</comment>
<evidence type="ECO:0000313" key="12">
    <source>
        <dbReference type="Proteomes" id="UP000323930"/>
    </source>
</evidence>
<dbReference type="PANTHER" id="PTHR45825:SF11">
    <property type="entry name" value="ALPHA AMYLASE DOMAIN-CONTAINING PROTEIN"/>
    <property type="match status" value="1"/>
</dbReference>
<evidence type="ECO:0000259" key="10">
    <source>
        <dbReference type="Pfam" id="PF08323"/>
    </source>
</evidence>
<dbReference type="UniPathway" id="UPA00164"/>
<feature type="binding site" evidence="8">
    <location>
        <position position="15"/>
    </location>
    <ligand>
        <name>ADP-alpha-D-glucose</name>
        <dbReference type="ChEBI" id="CHEBI:57498"/>
    </ligand>
</feature>
<dbReference type="Gene3D" id="3.40.50.2000">
    <property type="entry name" value="Glycogen Phosphorylase B"/>
    <property type="match status" value="2"/>
</dbReference>
<dbReference type="AlphaFoldDB" id="A0A5D0HS79"/>
<evidence type="ECO:0000256" key="3">
    <source>
        <dbReference type="ARBA" id="ARBA00004964"/>
    </source>
</evidence>
<evidence type="ECO:0000256" key="2">
    <source>
        <dbReference type="ARBA" id="ARBA00002764"/>
    </source>
</evidence>
<dbReference type="RefSeq" id="WP_148542909.1">
    <property type="nucleotide sequence ID" value="NZ_VSDQ01000679.1"/>
</dbReference>
<dbReference type="SUPFAM" id="SSF53756">
    <property type="entry name" value="UDP-Glycosyltransferase/glycogen phosphorylase"/>
    <property type="match status" value="1"/>
</dbReference>
<accession>A0A5D0HS79</accession>
<feature type="domain" description="Starch synthase catalytic" evidence="10">
    <location>
        <begin position="3"/>
        <end position="231"/>
    </location>
</feature>
<dbReference type="InterPro" id="IPR011835">
    <property type="entry name" value="GS/SS"/>
</dbReference>
<dbReference type="OrthoDB" id="9808590at2"/>
<dbReference type="HAMAP" id="MF_00484">
    <property type="entry name" value="Glycogen_synth"/>
    <property type="match status" value="1"/>
</dbReference>
<dbReference type="Pfam" id="PF08323">
    <property type="entry name" value="Glyco_transf_5"/>
    <property type="match status" value="1"/>
</dbReference>
<feature type="domain" description="Glycosyl transferase family 1" evidence="9">
    <location>
        <begin position="281"/>
        <end position="443"/>
    </location>
</feature>
<protein>
    <recommendedName>
        <fullName evidence="8">Glycogen synthase</fullName>
        <ecNumber evidence="8">2.4.1.21</ecNumber>
    </recommendedName>
    <alternativeName>
        <fullName evidence="8">Starch [bacterial glycogen] synthase</fullName>
    </alternativeName>
</protein>
<sequence length="473" mass="53255">MTIIHISAECYPVAKVGGLADVVGALPKYQSTDEISSKVIMPFYDNKFTKTHSFHKFYSSNIKLGSDIIEFNVLTLNDNNLGFDIFFVDVPSLLFKDYVYSSEDTERFLAFQIATLDWLSTWNDIPDIVHCHDHHTGLTPFMMRECLKYERFREIPSIFTIHNAQYQGWFSHDKVGLIPEFNFDNVGLLDWGGTINPLAAAIKCAWRVTTVSPSYMEELKTAANGLEGLLSSEADKCVGVLNGIDTAVWNTETDPFIDTNYSLKNLVKGKTANKAYLCKRFNLDPKKPLFAFIGRLVLEKGADLFPEAFKTIIKDKKASILLLGSGNPEIQNPLEELLEGNEGIYNAFIGYDEALSHNIYAGADFLLMPSRVEPCGLNQMYSLRYGTVPIVRSIGGLKDTVTDISDANGFGICHQEITAASMVNAVNRAIELYNDKARYRKIQRRIMAIDHSWNKSAETYINLYELIKHPIND</sequence>
<comment type="pathway">
    <text evidence="3 8">Glycan biosynthesis; glycogen biosynthesis.</text>
</comment>
<keyword evidence="5 8" id="KW-0328">Glycosyltransferase</keyword>
<evidence type="ECO:0000256" key="7">
    <source>
        <dbReference type="ARBA" id="ARBA00023056"/>
    </source>
</evidence>
<proteinExistence type="inferred from homology"/>
<reference evidence="11 12" key="1">
    <citation type="submission" date="2019-08" db="EMBL/GenBank/DDBJ databases">
        <title>Seonamhaeicola sediminis sp. nov., isolated from marine sediment.</title>
        <authorList>
            <person name="Cao W.R."/>
        </authorList>
    </citation>
    <scope>NUCLEOTIDE SEQUENCE [LARGE SCALE GENOMIC DNA]</scope>
    <source>
        <strain evidence="11 12">B011</strain>
    </source>
</reference>
<dbReference type="InterPro" id="IPR013534">
    <property type="entry name" value="Starch_synth_cat_dom"/>
</dbReference>
<evidence type="ECO:0000256" key="6">
    <source>
        <dbReference type="ARBA" id="ARBA00022679"/>
    </source>
</evidence>
<keyword evidence="7 8" id="KW-0320">Glycogen biosynthesis</keyword>
<dbReference type="GO" id="GO:0004373">
    <property type="term" value="F:alpha-1,4-glucan glucosyltransferase (UDP-glucose donor) activity"/>
    <property type="evidence" value="ECO:0007669"/>
    <property type="project" value="InterPro"/>
</dbReference>
<evidence type="ECO:0000256" key="8">
    <source>
        <dbReference type="HAMAP-Rule" id="MF_00484"/>
    </source>
</evidence>
<comment type="function">
    <text evidence="2 8">Synthesizes alpha-1,4-glucan chains using ADP-glucose.</text>
</comment>
<dbReference type="EMBL" id="VSDQ01000679">
    <property type="protein sequence ID" value="TYA74213.1"/>
    <property type="molecule type" value="Genomic_DNA"/>
</dbReference>
<evidence type="ECO:0000256" key="1">
    <source>
        <dbReference type="ARBA" id="ARBA00001478"/>
    </source>
</evidence>
<evidence type="ECO:0000313" key="11">
    <source>
        <dbReference type="EMBL" id="TYA74213.1"/>
    </source>
</evidence>
<dbReference type="GO" id="GO:0009011">
    <property type="term" value="F:alpha-1,4-glucan glucosyltransferase (ADP-glucose donor) activity"/>
    <property type="evidence" value="ECO:0007669"/>
    <property type="project" value="UniProtKB-UniRule"/>
</dbReference>
<evidence type="ECO:0000256" key="5">
    <source>
        <dbReference type="ARBA" id="ARBA00022676"/>
    </source>
</evidence>
<dbReference type="EC" id="2.4.1.21" evidence="8"/>
<evidence type="ECO:0000259" key="9">
    <source>
        <dbReference type="Pfam" id="PF00534"/>
    </source>
</evidence>
<organism evidence="11 12">
    <name type="scientific">Seonamhaeicola marinus</name>
    <dbReference type="NCBI Taxonomy" id="1912246"/>
    <lineage>
        <taxon>Bacteria</taxon>
        <taxon>Pseudomonadati</taxon>
        <taxon>Bacteroidota</taxon>
        <taxon>Flavobacteriia</taxon>
        <taxon>Flavobacteriales</taxon>
        <taxon>Flavobacteriaceae</taxon>
    </lineage>
</organism>
<dbReference type="GO" id="GO:0005978">
    <property type="term" value="P:glycogen biosynthetic process"/>
    <property type="evidence" value="ECO:0007669"/>
    <property type="project" value="UniProtKB-UniRule"/>
</dbReference>
<comment type="caution">
    <text evidence="11">The sequence shown here is derived from an EMBL/GenBank/DDBJ whole genome shotgun (WGS) entry which is preliminary data.</text>
</comment>
<dbReference type="InterPro" id="IPR001296">
    <property type="entry name" value="Glyco_trans_1"/>
</dbReference>
<dbReference type="PANTHER" id="PTHR45825">
    <property type="entry name" value="GRANULE-BOUND STARCH SYNTHASE 1, CHLOROPLASTIC/AMYLOPLASTIC"/>
    <property type="match status" value="1"/>
</dbReference>
<keyword evidence="6 8" id="KW-0808">Transferase</keyword>
<dbReference type="NCBIfam" id="TIGR02095">
    <property type="entry name" value="glgA"/>
    <property type="match status" value="1"/>
</dbReference>